<evidence type="ECO:0000256" key="4">
    <source>
        <dbReference type="ARBA" id="ARBA00022692"/>
    </source>
</evidence>
<dbReference type="RefSeq" id="WP_042398009.1">
    <property type="nucleotide sequence ID" value="NZ_CYYT01000017.1"/>
</dbReference>
<evidence type="ECO:0000256" key="5">
    <source>
        <dbReference type="ARBA" id="ARBA00022989"/>
    </source>
</evidence>
<keyword evidence="3" id="KW-1003">Cell membrane</keyword>
<feature type="transmembrane region" description="Helical" evidence="7">
    <location>
        <begin position="53"/>
        <end position="78"/>
    </location>
</feature>
<dbReference type="PANTHER" id="PTHR42709:SF6">
    <property type="entry name" value="UNDECAPRENYL PHOSPHATE TRANSPORTER A"/>
    <property type="match status" value="1"/>
</dbReference>
<organism evidence="9 10">
    <name type="scientific">Clostridium disporicum</name>
    <dbReference type="NCBI Taxonomy" id="84024"/>
    <lineage>
        <taxon>Bacteria</taxon>
        <taxon>Bacillati</taxon>
        <taxon>Bacillota</taxon>
        <taxon>Clostridia</taxon>
        <taxon>Eubacteriales</taxon>
        <taxon>Clostridiaceae</taxon>
        <taxon>Clostridium</taxon>
    </lineage>
</organism>
<dbReference type="InterPro" id="IPR032816">
    <property type="entry name" value="VTT_dom"/>
</dbReference>
<feature type="transmembrane region" description="Helical" evidence="7">
    <location>
        <begin position="138"/>
        <end position="161"/>
    </location>
</feature>
<keyword evidence="5 7" id="KW-1133">Transmembrane helix</keyword>
<reference evidence="9 10" key="1">
    <citation type="submission" date="2015-09" db="EMBL/GenBank/DDBJ databases">
        <authorList>
            <consortium name="Pathogen Informatics"/>
        </authorList>
    </citation>
    <scope>NUCLEOTIDE SEQUENCE [LARGE SCALE GENOMIC DNA]</scope>
    <source>
        <strain evidence="9 10">2789STDY5834855</strain>
    </source>
</reference>
<dbReference type="AlphaFoldDB" id="A0A174A111"/>
<keyword evidence="6 7" id="KW-0472">Membrane</keyword>
<evidence type="ECO:0000313" key="9">
    <source>
        <dbReference type="EMBL" id="CUN81510.1"/>
    </source>
</evidence>
<evidence type="ECO:0000256" key="7">
    <source>
        <dbReference type="SAM" id="Phobius"/>
    </source>
</evidence>
<dbReference type="GO" id="GO:0005886">
    <property type="term" value="C:plasma membrane"/>
    <property type="evidence" value="ECO:0007669"/>
    <property type="project" value="UniProtKB-SubCell"/>
</dbReference>
<sequence length="166" mass="18570">MGTSIVLEYFSKYGLIFLFIVIFLEHLNCPGVPATVVMPTIGAFVAETKNSLFLVILISIAAAVFGSIAFYIIGYYIGTPILEWFNKKAPKTEKYTKEILSYSKKYGNKAVFICRLIPVIRTLISLVSGVVRTDFWGFVLYSSLGISIWNTVLISFGYFGVKLIIH</sequence>
<dbReference type="InterPro" id="IPR051311">
    <property type="entry name" value="DedA_domain"/>
</dbReference>
<comment type="subcellular location">
    <subcellularLocation>
        <location evidence="1">Cell membrane</location>
        <topology evidence="1">Multi-pass membrane protein</topology>
    </subcellularLocation>
</comment>
<feature type="transmembrane region" description="Helical" evidence="7">
    <location>
        <begin position="110"/>
        <end position="132"/>
    </location>
</feature>
<protein>
    <submittedName>
        <fullName evidence="9">DedA family membrane protein</fullName>
    </submittedName>
</protein>
<dbReference type="OrthoDB" id="9813426at2"/>
<feature type="domain" description="VTT" evidence="8">
    <location>
        <begin position="32"/>
        <end position="158"/>
    </location>
</feature>
<dbReference type="PANTHER" id="PTHR42709">
    <property type="entry name" value="ALKALINE PHOSPHATASE LIKE PROTEIN"/>
    <property type="match status" value="1"/>
</dbReference>
<gene>
    <name evidence="9" type="primary">dedA_1</name>
    <name evidence="9" type="ORF">ERS852470_00781</name>
</gene>
<name>A0A174A111_9CLOT</name>
<evidence type="ECO:0000259" key="8">
    <source>
        <dbReference type="Pfam" id="PF09335"/>
    </source>
</evidence>
<keyword evidence="4 7" id="KW-0812">Transmembrane</keyword>
<evidence type="ECO:0000256" key="6">
    <source>
        <dbReference type="ARBA" id="ARBA00023136"/>
    </source>
</evidence>
<dbReference type="Proteomes" id="UP000095558">
    <property type="component" value="Unassembled WGS sequence"/>
</dbReference>
<dbReference type="EMBL" id="CYZV01000006">
    <property type="protein sequence ID" value="CUN81510.1"/>
    <property type="molecule type" value="Genomic_DNA"/>
</dbReference>
<evidence type="ECO:0000256" key="2">
    <source>
        <dbReference type="ARBA" id="ARBA00010792"/>
    </source>
</evidence>
<dbReference type="Pfam" id="PF09335">
    <property type="entry name" value="VTT_dom"/>
    <property type="match status" value="1"/>
</dbReference>
<feature type="transmembrane region" description="Helical" evidence="7">
    <location>
        <begin position="12"/>
        <end position="33"/>
    </location>
</feature>
<dbReference type="GeneID" id="83011875"/>
<evidence type="ECO:0000313" key="10">
    <source>
        <dbReference type="Proteomes" id="UP000095558"/>
    </source>
</evidence>
<evidence type="ECO:0000256" key="1">
    <source>
        <dbReference type="ARBA" id="ARBA00004651"/>
    </source>
</evidence>
<proteinExistence type="inferred from homology"/>
<evidence type="ECO:0000256" key="3">
    <source>
        <dbReference type="ARBA" id="ARBA00022475"/>
    </source>
</evidence>
<accession>A0A174A111</accession>
<comment type="similarity">
    <text evidence="2">Belongs to the DedA family.</text>
</comment>